<accession>A0AAV9F807</accession>
<dbReference type="AlphaFoldDB" id="A0AAV9F807"/>
<dbReference type="EMBL" id="JAUJYO010000003">
    <property type="protein sequence ID" value="KAK1321003.1"/>
    <property type="molecule type" value="Genomic_DNA"/>
</dbReference>
<dbReference type="PANTHER" id="PTHR31385:SF1">
    <property type="entry name" value="PUTATIVE (DUF220)-RELATED"/>
    <property type="match status" value="1"/>
</dbReference>
<evidence type="ECO:0000313" key="3">
    <source>
        <dbReference type="Proteomes" id="UP001180020"/>
    </source>
</evidence>
<gene>
    <name evidence="2" type="ORF">QJS10_CPA03g00378</name>
</gene>
<name>A0AAV9F807_ACOCL</name>
<dbReference type="SUPFAM" id="SSF55961">
    <property type="entry name" value="Bet v1-like"/>
    <property type="match status" value="1"/>
</dbReference>
<reference evidence="2" key="1">
    <citation type="journal article" date="2023" name="Nat. Commun.">
        <title>Diploid and tetraploid genomes of Acorus and the evolution of monocots.</title>
        <authorList>
            <person name="Ma L."/>
            <person name="Liu K.W."/>
            <person name="Li Z."/>
            <person name="Hsiao Y.Y."/>
            <person name="Qi Y."/>
            <person name="Fu T."/>
            <person name="Tang G.D."/>
            <person name="Zhang D."/>
            <person name="Sun W.H."/>
            <person name="Liu D.K."/>
            <person name="Li Y."/>
            <person name="Chen G.Z."/>
            <person name="Liu X.D."/>
            <person name="Liao X.Y."/>
            <person name="Jiang Y.T."/>
            <person name="Yu X."/>
            <person name="Hao Y."/>
            <person name="Huang J."/>
            <person name="Zhao X.W."/>
            <person name="Ke S."/>
            <person name="Chen Y.Y."/>
            <person name="Wu W.L."/>
            <person name="Hsu J.L."/>
            <person name="Lin Y.F."/>
            <person name="Huang M.D."/>
            <person name="Li C.Y."/>
            <person name="Huang L."/>
            <person name="Wang Z.W."/>
            <person name="Zhao X."/>
            <person name="Zhong W.Y."/>
            <person name="Peng D.H."/>
            <person name="Ahmad S."/>
            <person name="Lan S."/>
            <person name="Zhang J.S."/>
            <person name="Tsai W.C."/>
            <person name="Van de Peer Y."/>
            <person name="Liu Z.J."/>
        </authorList>
    </citation>
    <scope>NUCLEOTIDE SEQUENCE</scope>
    <source>
        <strain evidence="2">CP</strain>
    </source>
</reference>
<dbReference type="PANTHER" id="PTHR31385">
    <property type="entry name" value="PUTATIVE (DUF220)-RELATED"/>
    <property type="match status" value="1"/>
</dbReference>
<keyword evidence="3" id="KW-1185">Reference proteome</keyword>
<reference evidence="2" key="2">
    <citation type="submission" date="2023-06" db="EMBL/GenBank/DDBJ databases">
        <authorList>
            <person name="Ma L."/>
            <person name="Liu K.-W."/>
            <person name="Li Z."/>
            <person name="Hsiao Y.-Y."/>
            <person name="Qi Y."/>
            <person name="Fu T."/>
            <person name="Tang G."/>
            <person name="Zhang D."/>
            <person name="Sun W.-H."/>
            <person name="Liu D.-K."/>
            <person name="Li Y."/>
            <person name="Chen G.-Z."/>
            <person name="Liu X.-D."/>
            <person name="Liao X.-Y."/>
            <person name="Jiang Y.-T."/>
            <person name="Yu X."/>
            <person name="Hao Y."/>
            <person name="Huang J."/>
            <person name="Zhao X.-W."/>
            <person name="Ke S."/>
            <person name="Chen Y.-Y."/>
            <person name="Wu W.-L."/>
            <person name="Hsu J.-L."/>
            <person name="Lin Y.-F."/>
            <person name="Huang M.-D."/>
            <person name="Li C.-Y."/>
            <person name="Huang L."/>
            <person name="Wang Z.-W."/>
            <person name="Zhao X."/>
            <person name="Zhong W.-Y."/>
            <person name="Peng D.-H."/>
            <person name="Ahmad S."/>
            <person name="Lan S."/>
            <person name="Zhang J.-S."/>
            <person name="Tsai W.-C."/>
            <person name="Van De Peer Y."/>
            <person name="Liu Z.-J."/>
        </authorList>
    </citation>
    <scope>NUCLEOTIDE SEQUENCE</scope>
    <source>
        <strain evidence="2">CP</strain>
        <tissue evidence="2">Leaves</tissue>
    </source>
</reference>
<evidence type="ECO:0000259" key="1">
    <source>
        <dbReference type="Pfam" id="PF02713"/>
    </source>
</evidence>
<dbReference type="Proteomes" id="UP001180020">
    <property type="component" value="Unassembled WGS sequence"/>
</dbReference>
<dbReference type="Pfam" id="PF02713">
    <property type="entry name" value="DUF220"/>
    <property type="match status" value="1"/>
</dbReference>
<protein>
    <recommendedName>
        <fullName evidence="1">DUF220 domain-containing protein</fullName>
    </recommendedName>
</protein>
<sequence length="333" mass="38638">MDDSNMRATMDTHGSKRKIQPPSFIPAFNLFAQIPQKLQSCVQARFMQTMRSRDKVKNMIFPTKKASYADMEVHLEKQMQAWGENPNWVDPPPDIRVTTPKGSFCNLNVNFKVGLPPDAIYNIVIDPENKRVFKNIKEVISRKVLVDEGFRQVVEVEQAALWRFLWWSGTISVHVYVDQNRNDHTVKFKQGKMGFMKQFEGSWKVEPLFVDEQSCYPYKPETWSDYHTCTRGKGRVGSIVSLEQLIQPAILPPPPISWYLRGITSRTTEMLIHDLIAETARLRGTIDKTLDTGEGELDRTPTSNVNDDIKKRWRSRRDNRRHKSHKWNGCLDD</sequence>
<organism evidence="2 3">
    <name type="scientific">Acorus calamus</name>
    <name type="common">Sweet flag</name>
    <dbReference type="NCBI Taxonomy" id="4465"/>
    <lineage>
        <taxon>Eukaryota</taxon>
        <taxon>Viridiplantae</taxon>
        <taxon>Streptophyta</taxon>
        <taxon>Embryophyta</taxon>
        <taxon>Tracheophyta</taxon>
        <taxon>Spermatophyta</taxon>
        <taxon>Magnoliopsida</taxon>
        <taxon>Liliopsida</taxon>
        <taxon>Acoraceae</taxon>
        <taxon>Acorus</taxon>
    </lineage>
</organism>
<comment type="caution">
    <text evidence="2">The sequence shown here is derived from an EMBL/GenBank/DDBJ whole genome shotgun (WGS) entry which is preliminary data.</text>
</comment>
<feature type="domain" description="DUF220" evidence="1">
    <location>
        <begin position="168"/>
        <end position="238"/>
    </location>
</feature>
<dbReference type="InterPro" id="IPR003863">
    <property type="entry name" value="DUF220"/>
</dbReference>
<proteinExistence type="predicted"/>
<evidence type="ECO:0000313" key="2">
    <source>
        <dbReference type="EMBL" id="KAK1321003.1"/>
    </source>
</evidence>